<organism evidence="2 3">
    <name type="scientific">Neomoorella thermoacetica</name>
    <name type="common">Clostridium thermoaceticum</name>
    <dbReference type="NCBI Taxonomy" id="1525"/>
    <lineage>
        <taxon>Bacteria</taxon>
        <taxon>Bacillati</taxon>
        <taxon>Bacillota</taxon>
        <taxon>Clostridia</taxon>
        <taxon>Neomoorellales</taxon>
        <taxon>Neomoorellaceae</taxon>
        <taxon>Neomoorella</taxon>
    </lineage>
</organism>
<proteinExistence type="predicted"/>
<sequence>MVNTANPAATAAIYFAMMHAITPFVTVIFLACLLVACLAFLSAVAEKTKKRSSMMAVYVALFFFRLG</sequence>
<dbReference type="AlphaFoldDB" id="A0A1J5NH37"/>
<name>A0A1J5NH37_NEOTH</name>
<comment type="caution">
    <text evidence="2">The sequence shown here is derived from an EMBL/GenBank/DDBJ whole genome shotgun (WGS) entry which is preliminary data.</text>
</comment>
<gene>
    <name evidence="2" type="ORF">MOTE_20160</name>
</gene>
<keyword evidence="1" id="KW-0812">Transmembrane</keyword>
<dbReference type="EMBL" id="MDDC01000016">
    <property type="protein sequence ID" value="OIQ58353.1"/>
    <property type="molecule type" value="Genomic_DNA"/>
</dbReference>
<accession>A0A1J5NH37</accession>
<protein>
    <submittedName>
        <fullName evidence="2">Uncharacterized protein</fullName>
    </submittedName>
</protein>
<keyword evidence="1" id="KW-0472">Membrane</keyword>
<evidence type="ECO:0000313" key="3">
    <source>
        <dbReference type="Proteomes" id="UP000182811"/>
    </source>
</evidence>
<feature type="transmembrane region" description="Helical" evidence="1">
    <location>
        <begin position="12"/>
        <end position="45"/>
    </location>
</feature>
<dbReference type="Proteomes" id="UP000182811">
    <property type="component" value="Unassembled WGS sequence"/>
</dbReference>
<reference evidence="2 3" key="1">
    <citation type="submission" date="2016-08" db="EMBL/GenBank/DDBJ databases">
        <title>Genome-based comparison of Moorella thermoacetic strains.</title>
        <authorList>
            <person name="Poehlein A."/>
            <person name="Bengelsdorf F.R."/>
            <person name="Esser C."/>
            <person name="Duerre P."/>
            <person name="Daniel R."/>
        </authorList>
    </citation>
    <scope>NUCLEOTIDE SEQUENCE [LARGE SCALE GENOMIC DNA]</scope>
    <source>
        <strain evidence="2 3">DSM 21394</strain>
    </source>
</reference>
<evidence type="ECO:0000256" key="1">
    <source>
        <dbReference type="SAM" id="Phobius"/>
    </source>
</evidence>
<keyword evidence="1" id="KW-1133">Transmembrane helix</keyword>
<evidence type="ECO:0000313" key="2">
    <source>
        <dbReference type="EMBL" id="OIQ58353.1"/>
    </source>
</evidence>